<dbReference type="InterPro" id="IPR010839">
    <property type="entry name" value="AtuA_N"/>
</dbReference>
<dbReference type="InterPro" id="IPR056362">
    <property type="entry name" value="AtuA-like_ferredoxin_dom"/>
</dbReference>
<name>A0A9W4DVB3_9ACTN</name>
<dbReference type="Proteomes" id="UP001152519">
    <property type="component" value="Unassembled WGS sequence"/>
</dbReference>
<protein>
    <recommendedName>
        <fullName evidence="6">Exopolyphosphatase</fullName>
    </recommendedName>
</protein>
<evidence type="ECO:0008006" key="6">
    <source>
        <dbReference type="Google" id="ProtNLM"/>
    </source>
</evidence>
<keyword evidence="5" id="KW-1185">Reference proteome</keyword>
<evidence type="ECO:0000313" key="5">
    <source>
        <dbReference type="Proteomes" id="UP001152519"/>
    </source>
</evidence>
<feature type="domain" description="AtuA-like ferredoxin-fold" evidence="3">
    <location>
        <begin position="503"/>
        <end position="595"/>
    </location>
</feature>
<reference evidence="4" key="1">
    <citation type="submission" date="2021-05" db="EMBL/GenBank/DDBJ databases">
        <authorList>
            <person name="Arsene-Ploetze F."/>
        </authorList>
    </citation>
    <scope>NUCLEOTIDE SEQUENCE</scope>
    <source>
        <strain evidence="4">DSM 42138</strain>
    </source>
</reference>
<accession>A0A9W4DVB3</accession>
<dbReference type="EMBL" id="CAJSLV010000057">
    <property type="protein sequence ID" value="CAG6394587.1"/>
    <property type="molecule type" value="Genomic_DNA"/>
</dbReference>
<feature type="compositionally biased region" description="Pro residues" evidence="1">
    <location>
        <begin position="458"/>
        <end position="476"/>
    </location>
</feature>
<sequence>MTERREPLRIANCSGYYGDRLSAAREMVEGGPIDVLTGDYLAELTMLLLWKARQRDPETGYALSFLAQMRDVLGTCLERGIKVVVNAGGLNPAGLAGKLRELAALAGLHPRVAHVEGDDLIDRLPELQARGHDFAHLATGRPLAGSGVQVLTANAYLGGWGITEALRAGADVVVCGRVTDAALVVGPAAWAHEWALDDWDALAGAVTAGHIIECGTQATGGNYSFFTEIPDPVHPGFPIAEVAADGSSVITKHPGTGGAVTVGTVTAQLLYEIGRPRYLNADVVARFDTVRLAQQGPDRVAVGRVIGEPAPADLKVCLNHRGGYRNAATFVLTGLDLDAKADFAEATLRDATGGPAGFAAYDLRREHGGACDRLTLTVKDPDPEVVGRGFFTAVAGSALAGYPGLHLEHATARPTEYGVYWPALVPADEVAAVTVLPDGTRLPVPRPPAAHPGSPAALPAPPGDDAVPPEPQPPLAAVPDSAPPRTGRPEPYDPALARTVRLPLGTLLGARSGDKGGDANVGVWARDDRTYLWLRDYLDVPRLRALLPESAKLPVSRYEMPNLRAVNLVVHGLLGEGVAASTSADPQAKALGERLRGCLADIPEHLVDLTRGPYAQLPDE</sequence>
<dbReference type="Pfam" id="PF07287">
    <property type="entry name" value="AtuA"/>
    <property type="match status" value="1"/>
</dbReference>
<evidence type="ECO:0000313" key="4">
    <source>
        <dbReference type="EMBL" id="CAG6394587.1"/>
    </source>
</evidence>
<dbReference type="PANTHER" id="PTHR47585">
    <property type="match status" value="1"/>
</dbReference>
<dbReference type="Pfam" id="PF23544">
    <property type="entry name" value="AtuA_ferredoxin"/>
    <property type="match status" value="1"/>
</dbReference>
<evidence type="ECO:0000256" key="1">
    <source>
        <dbReference type="SAM" id="MobiDB-lite"/>
    </source>
</evidence>
<evidence type="ECO:0000259" key="2">
    <source>
        <dbReference type="Pfam" id="PF07287"/>
    </source>
</evidence>
<evidence type="ECO:0000259" key="3">
    <source>
        <dbReference type="Pfam" id="PF23544"/>
    </source>
</evidence>
<comment type="caution">
    <text evidence="4">The sequence shown here is derived from an EMBL/GenBank/DDBJ whole genome shotgun (WGS) entry which is preliminary data.</text>
</comment>
<proteinExistence type="predicted"/>
<gene>
    <name evidence="4" type="ORF">SCOCK_280040</name>
</gene>
<organism evidence="4 5">
    <name type="scientific">Actinacidiphila cocklensis</name>
    <dbReference type="NCBI Taxonomy" id="887465"/>
    <lineage>
        <taxon>Bacteria</taxon>
        <taxon>Bacillati</taxon>
        <taxon>Actinomycetota</taxon>
        <taxon>Actinomycetes</taxon>
        <taxon>Kitasatosporales</taxon>
        <taxon>Streptomycetaceae</taxon>
        <taxon>Actinacidiphila</taxon>
    </lineage>
</organism>
<feature type="region of interest" description="Disordered" evidence="1">
    <location>
        <begin position="442"/>
        <end position="496"/>
    </location>
</feature>
<dbReference type="PANTHER" id="PTHR47585:SF1">
    <property type="entry name" value="DUF1446 DOMAIN-CONTAINING PROTEIN"/>
    <property type="match status" value="1"/>
</dbReference>
<feature type="domain" description="Acyclic terpene utilisation N-terminal" evidence="2">
    <location>
        <begin position="8"/>
        <end position="433"/>
    </location>
</feature>
<dbReference type="AlphaFoldDB" id="A0A9W4DVB3"/>